<accession>A0A7R9ZN21</accession>
<keyword evidence="5 6" id="KW-0472">Membrane</keyword>
<dbReference type="GO" id="GO:0005739">
    <property type="term" value="C:mitochondrion"/>
    <property type="evidence" value="ECO:0007669"/>
    <property type="project" value="TreeGrafter"/>
</dbReference>
<gene>
    <name evidence="8" type="ORF">CAUS1442_LOCUS7980</name>
</gene>
<feature type="transmembrane region" description="Helical" evidence="6">
    <location>
        <begin position="193"/>
        <end position="214"/>
    </location>
</feature>
<dbReference type="GO" id="GO:0016020">
    <property type="term" value="C:membrane"/>
    <property type="evidence" value="ECO:0007669"/>
    <property type="project" value="UniProtKB-SubCell"/>
</dbReference>
<organism evidence="8">
    <name type="scientific">Craspedostauros australis</name>
    <dbReference type="NCBI Taxonomy" id="1486917"/>
    <lineage>
        <taxon>Eukaryota</taxon>
        <taxon>Sar</taxon>
        <taxon>Stramenopiles</taxon>
        <taxon>Ochrophyta</taxon>
        <taxon>Bacillariophyta</taxon>
        <taxon>Bacillariophyceae</taxon>
        <taxon>Bacillariophycidae</taxon>
        <taxon>Naviculales</taxon>
        <taxon>Naviculaceae</taxon>
        <taxon>Craspedostauros</taxon>
    </lineage>
</organism>
<feature type="region of interest" description="Disordered" evidence="7">
    <location>
        <begin position="45"/>
        <end position="77"/>
    </location>
</feature>
<evidence type="ECO:0000256" key="3">
    <source>
        <dbReference type="ARBA" id="ARBA00022692"/>
    </source>
</evidence>
<name>A0A7R9ZN21_9STRA</name>
<evidence type="ECO:0000256" key="5">
    <source>
        <dbReference type="ARBA" id="ARBA00023136"/>
    </source>
</evidence>
<dbReference type="PANTHER" id="PTHR11266">
    <property type="entry name" value="PEROXISOMAL MEMBRANE PROTEIN 2, PXMP2 MPV17"/>
    <property type="match status" value="1"/>
</dbReference>
<comment type="similarity">
    <text evidence="2 6">Belongs to the peroxisomal membrane protein PXMP2/4 family.</text>
</comment>
<evidence type="ECO:0000256" key="6">
    <source>
        <dbReference type="RuleBase" id="RU363053"/>
    </source>
</evidence>
<evidence type="ECO:0000256" key="1">
    <source>
        <dbReference type="ARBA" id="ARBA00004141"/>
    </source>
</evidence>
<dbReference type="AlphaFoldDB" id="A0A7R9ZN21"/>
<evidence type="ECO:0000256" key="7">
    <source>
        <dbReference type="SAM" id="MobiDB-lite"/>
    </source>
</evidence>
<evidence type="ECO:0000256" key="4">
    <source>
        <dbReference type="ARBA" id="ARBA00022989"/>
    </source>
</evidence>
<feature type="transmembrane region" description="Helical" evidence="6">
    <location>
        <begin position="162"/>
        <end position="181"/>
    </location>
</feature>
<feature type="region of interest" description="Disordered" evidence="7">
    <location>
        <begin position="315"/>
        <end position="337"/>
    </location>
</feature>
<protein>
    <recommendedName>
        <fullName evidence="9">Peroxisomal membrane protein MPV17</fullName>
    </recommendedName>
</protein>
<comment type="subcellular location">
    <subcellularLocation>
        <location evidence="1">Membrane</location>
        <topology evidence="1">Multi-pass membrane protein</topology>
    </subcellularLocation>
</comment>
<evidence type="ECO:0000313" key="8">
    <source>
        <dbReference type="EMBL" id="CAD8335852.1"/>
    </source>
</evidence>
<evidence type="ECO:0008006" key="9">
    <source>
        <dbReference type="Google" id="ProtNLM"/>
    </source>
</evidence>
<dbReference type="EMBL" id="HBEF01012681">
    <property type="protein sequence ID" value="CAD8335852.1"/>
    <property type="molecule type" value="Transcribed_RNA"/>
</dbReference>
<dbReference type="Pfam" id="PF04117">
    <property type="entry name" value="Mpv17_PMP22"/>
    <property type="match status" value="1"/>
</dbReference>
<keyword evidence="3 6" id="KW-0812">Transmembrane</keyword>
<sequence>MVSTFARWYLSKLKANPLATNMSSAFLLMTVGDLLAQQLETHAQSEQSLSSSTSSSSAASLGSPRSEGKSISVRSSDADIGQHAPVGSMAVASVVDEQSSSLPSTPSNANVSAIGTINETGDSRWSVVASSMITSSQATMAKVSTSVKKEIEQWDSFRTGTMVAWSVGAYTPLFMVIYKMYDKHLPKKTPRGIAARVGLNLALSFPVNAAFYMYGTSVQHVAGQMALQQERKQDTIASSIVDFQLDLNALRAKCWRKIDAELTSTIIASSQFWIPVNMVTFAAIPSHLQPLSVMFFSLFWNCYLSLSQHRHVPTIQQQQQRRQQRQGDAIGEAQKLR</sequence>
<keyword evidence="4 6" id="KW-1133">Transmembrane helix</keyword>
<dbReference type="PANTHER" id="PTHR11266:SF17">
    <property type="entry name" value="PROTEIN MPV17"/>
    <property type="match status" value="1"/>
</dbReference>
<feature type="compositionally biased region" description="Low complexity" evidence="7">
    <location>
        <begin position="45"/>
        <end position="65"/>
    </location>
</feature>
<dbReference type="InterPro" id="IPR007248">
    <property type="entry name" value="Mpv17_PMP22"/>
</dbReference>
<reference evidence="8" key="1">
    <citation type="submission" date="2021-01" db="EMBL/GenBank/DDBJ databases">
        <authorList>
            <person name="Corre E."/>
            <person name="Pelletier E."/>
            <person name="Niang G."/>
            <person name="Scheremetjew M."/>
            <person name="Finn R."/>
            <person name="Kale V."/>
            <person name="Holt S."/>
            <person name="Cochrane G."/>
            <person name="Meng A."/>
            <person name="Brown T."/>
            <person name="Cohen L."/>
        </authorList>
    </citation>
    <scope>NUCLEOTIDE SEQUENCE</scope>
    <source>
        <strain evidence="8">CCMP3328</strain>
    </source>
</reference>
<evidence type="ECO:0000256" key="2">
    <source>
        <dbReference type="ARBA" id="ARBA00006824"/>
    </source>
</evidence>
<proteinExistence type="inferred from homology"/>